<evidence type="ECO:0000256" key="1">
    <source>
        <dbReference type="ARBA" id="ARBA00009477"/>
    </source>
</evidence>
<reference evidence="5 6" key="1">
    <citation type="submission" date="2022-07" db="EMBL/GenBank/DDBJ databases">
        <title>Methylomonas rivi sp. nov., Methylomonas rosea sp. nov., Methylomonas aureus sp. nov. and Methylomonas subterranea sp. nov., four novel methanotrophs isolated from a freshwater creek and the deep terrestrial subsurface.</title>
        <authorList>
            <person name="Abin C."/>
            <person name="Sankaranarayanan K."/>
            <person name="Garner C."/>
            <person name="Sindelar R."/>
            <person name="Kotary K."/>
            <person name="Garner R."/>
            <person name="Barclay S."/>
            <person name="Lawson P."/>
            <person name="Krumholz L."/>
        </authorList>
    </citation>
    <scope>NUCLEOTIDE SEQUENCE [LARGE SCALE GENOMIC DNA]</scope>
    <source>
        <strain evidence="5 6">SURF-2</strain>
    </source>
</reference>
<dbReference type="InterPro" id="IPR058647">
    <property type="entry name" value="BSH_CzcB-like"/>
</dbReference>
<dbReference type="EMBL" id="JANIBJ010000013">
    <property type="protein sequence ID" value="MCQ8104131.1"/>
    <property type="molecule type" value="Genomic_DNA"/>
</dbReference>
<dbReference type="InterPro" id="IPR051909">
    <property type="entry name" value="MFP_Cation_Efflux"/>
</dbReference>
<dbReference type="Gene3D" id="2.40.30.170">
    <property type="match status" value="1"/>
</dbReference>
<name>A0ABT1TFV5_9GAMM</name>
<evidence type="ECO:0000256" key="3">
    <source>
        <dbReference type="SAM" id="SignalP"/>
    </source>
</evidence>
<dbReference type="SUPFAM" id="SSF111369">
    <property type="entry name" value="HlyD-like secretion proteins"/>
    <property type="match status" value="1"/>
</dbReference>
<evidence type="ECO:0000259" key="4">
    <source>
        <dbReference type="Pfam" id="PF25973"/>
    </source>
</evidence>
<evidence type="ECO:0000313" key="5">
    <source>
        <dbReference type="EMBL" id="MCQ8104131.1"/>
    </source>
</evidence>
<feature type="chain" id="PRO_5046860931" evidence="3">
    <location>
        <begin position="19"/>
        <end position="365"/>
    </location>
</feature>
<proteinExistence type="inferred from homology"/>
<comment type="similarity">
    <text evidence="1">Belongs to the membrane fusion protein (MFP) (TC 8.A.1) family.</text>
</comment>
<keyword evidence="3" id="KW-0732">Signal</keyword>
<keyword evidence="2" id="KW-0813">Transport</keyword>
<dbReference type="Pfam" id="PF25973">
    <property type="entry name" value="BSH_CzcB"/>
    <property type="match status" value="1"/>
</dbReference>
<dbReference type="PANTHER" id="PTHR30097">
    <property type="entry name" value="CATION EFFLUX SYSTEM PROTEIN CUSB"/>
    <property type="match status" value="1"/>
</dbReference>
<evidence type="ECO:0000256" key="2">
    <source>
        <dbReference type="ARBA" id="ARBA00022448"/>
    </source>
</evidence>
<feature type="signal peptide" evidence="3">
    <location>
        <begin position="1"/>
        <end position="18"/>
    </location>
</feature>
<protein>
    <submittedName>
        <fullName evidence="5">Efflux RND transporter periplasmic adaptor subunit</fullName>
    </submittedName>
</protein>
<dbReference type="PANTHER" id="PTHR30097:SF4">
    <property type="entry name" value="SLR6042 PROTEIN"/>
    <property type="match status" value="1"/>
</dbReference>
<dbReference type="InterPro" id="IPR006143">
    <property type="entry name" value="RND_pump_MFP"/>
</dbReference>
<feature type="domain" description="CzcB-like barrel-sandwich hybrid" evidence="4">
    <location>
        <begin position="68"/>
        <end position="214"/>
    </location>
</feature>
<dbReference type="RefSeq" id="WP_256601900.1">
    <property type="nucleotide sequence ID" value="NZ_JANIBJ010000013.1"/>
</dbReference>
<organism evidence="5 6">
    <name type="scientific">Methylomonas subterranea</name>
    <dbReference type="NCBI Taxonomy" id="2952225"/>
    <lineage>
        <taxon>Bacteria</taxon>
        <taxon>Pseudomonadati</taxon>
        <taxon>Pseudomonadota</taxon>
        <taxon>Gammaproteobacteria</taxon>
        <taxon>Methylococcales</taxon>
        <taxon>Methylococcaceae</taxon>
        <taxon>Methylomonas</taxon>
    </lineage>
</organism>
<sequence length="365" mass="39330">MRSIVFSVLMGCACAAGAAAEDMSIRISAEQIDNLAIEVGGLQPSRHLSVFYAPARVAVPVNRELLLTASQPGLLTQLQANLGDKVEKGQILAQMHSPGLVALQQQYLTARGNLHLASLERRRDKTLLAEGVIAERRWQETQAMYGSKAAQADEARQLLLMAGMSSSDIGVLEKSHKLDSLLNLRAPISGVVLERMATLGSRLDIQAPVYRIGDLSELWLEINIPSERMASVHIGDWVEDENGRVRAKITLLGQSVNRENQTMQVRAVVQGGADSLRVGQTLNVQIQQAGRQAGFKVPNAAIAQNGGKSYLFVRNTDGFAVIEVDVVGRQDGEALISAPLTGQERIAVRGAVALKANWLGMGGDE</sequence>
<dbReference type="Gene3D" id="2.40.420.20">
    <property type="match status" value="1"/>
</dbReference>
<keyword evidence="6" id="KW-1185">Reference proteome</keyword>
<dbReference type="NCBIfam" id="TIGR01730">
    <property type="entry name" value="RND_mfp"/>
    <property type="match status" value="1"/>
</dbReference>
<comment type="caution">
    <text evidence="5">The sequence shown here is derived from an EMBL/GenBank/DDBJ whole genome shotgun (WGS) entry which is preliminary data.</text>
</comment>
<dbReference type="Gene3D" id="2.40.50.100">
    <property type="match status" value="1"/>
</dbReference>
<dbReference type="Proteomes" id="UP001524499">
    <property type="component" value="Unassembled WGS sequence"/>
</dbReference>
<evidence type="ECO:0000313" key="6">
    <source>
        <dbReference type="Proteomes" id="UP001524499"/>
    </source>
</evidence>
<gene>
    <name evidence="5" type="ORF">NP590_08450</name>
</gene>
<accession>A0ABT1TFV5</accession>